<reference evidence="1 2" key="1">
    <citation type="submission" date="2019-12" db="EMBL/GenBank/DDBJ databases">
        <title>A genome sequence resource for the geographically widespread anthracnose pathogen Colletotrichum asianum.</title>
        <authorList>
            <person name="Meng Y."/>
        </authorList>
    </citation>
    <scope>NUCLEOTIDE SEQUENCE [LARGE SCALE GENOMIC DNA]</scope>
    <source>
        <strain evidence="1 2">ICMP 18580</strain>
    </source>
</reference>
<protein>
    <submittedName>
        <fullName evidence="1">Uncharacterized protein</fullName>
    </submittedName>
</protein>
<evidence type="ECO:0000313" key="2">
    <source>
        <dbReference type="Proteomes" id="UP000434172"/>
    </source>
</evidence>
<proteinExistence type="predicted"/>
<evidence type="ECO:0000313" key="1">
    <source>
        <dbReference type="EMBL" id="KAF0321375.1"/>
    </source>
</evidence>
<dbReference type="Proteomes" id="UP000434172">
    <property type="component" value="Unassembled WGS sequence"/>
</dbReference>
<dbReference type="AlphaFoldDB" id="A0A8H3W7Q2"/>
<accession>A0A8H3W7Q2</accession>
<organism evidence="1 2">
    <name type="scientific">Colletotrichum asianum</name>
    <dbReference type="NCBI Taxonomy" id="702518"/>
    <lineage>
        <taxon>Eukaryota</taxon>
        <taxon>Fungi</taxon>
        <taxon>Dikarya</taxon>
        <taxon>Ascomycota</taxon>
        <taxon>Pezizomycotina</taxon>
        <taxon>Sordariomycetes</taxon>
        <taxon>Hypocreomycetidae</taxon>
        <taxon>Glomerellales</taxon>
        <taxon>Glomerellaceae</taxon>
        <taxon>Colletotrichum</taxon>
        <taxon>Colletotrichum gloeosporioides species complex</taxon>
    </lineage>
</organism>
<sequence length="65" mass="7419">MVLEWPIYVWWHKGSFVTKYTGSSTRHSKARRALVANSPCNDLSSALQNPCLRSESDHQQTLLDT</sequence>
<name>A0A8H3W7Q2_9PEZI</name>
<dbReference type="EMBL" id="WOWK01000072">
    <property type="protein sequence ID" value="KAF0321375.1"/>
    <property type="molecule type" value="Genomic_DNA"/>
</dbReference>
<comment type="caution">
    <text evidence="1">The sequence shown here is derived from an EMBL/GenBank/DDBJ whole genome shotgun (WGS) entry which is preliminary data.</text>
</comment>
<keyword evidence="2" id="KW-1185">Reference proteome</keyword>
<gene>
    <name evidence="1" type="ORF">GQ607_011378</name>
</gene>